<dbReference type="EMBL" id="FRAP01000003">
    <property type="protein sequence ID" value="SHK17654.1"/>
    <property type="molecule type" value="Genomic_DNA"/>
</dbReference>
<sequence>MVNGRTYWPSSAGWDERGVNADTLIVRTDPDKGGTEGLSALILERDTPGVTYRHVDKIGHRLASNAEIVFEDARITVANLLPGAVGHGDLVINRNFAWSGPIAEIAAVGMARAAYEMALEFARTNTAGALKPIIEFQNVGYVLGDVAAKIETGPTSRGGRPTTWTSTTSTPSWSGPWTRSRSPR</sequence>
<accession>A0A1M6QBI0</accession>
<dbReference type="STRING" id="1848.SAMN05443637_103223"/>
<dbReference type="AlphaFoldDB" id="A0A1M6QBI0"/>
<evidence type="ECO:0000256" key="1">
    <source>
        <dbReference type="ARBA" id="ARBA00009347"/>
    </source>
</evidence>
<evidence type="ECO:0000256" key="4">
    <source>
        <dbReference type="SAM" id="MobiDB-lite"/>
    </source>
</evidence>
<keyword evidence="3" id="KW-0274">FAD</keyword>
<dbReference type="Pfam" id="PF00441">
    <property type="entry name" value="Acyl-CoA_dh_1"/>
    <property type="match status" value="1"/>
</dbReference>
<evidence type="ECO:0000259" key="5">
    <source>
        <dbReference type="Pfam" id="PF00441"/>
    </source>
</evidence>
<evidence type="ECO:0000313" key="7">
    <source>
        <dbReference type="Proteomes" id="UP000184363"/>
    </source>
</evidence>
<dbReference type="InterPro" id="IPR009100">
    <property type="entry name" value="AcylCoA_DH/oxidase_NM_dom_sf"/>
</dbReference>
<keyword evidence="7" id="KW-1185">Reference proteome</keyword>
<dbReference type="Gene3D" id="1.20.140.10">
    <property type="entry name" value="Butyryl-CoA Dehydrogenase, subunit A, domain 3"/>
    <property type="match status" value="1"/>
</dbReference>
<dbReference type="PANTHER" id="PTHR43884:SF12">
    <property type="entry name" value="ISOVALERYL-COA DEHYDROGENASE, MITOCHONDRIAL-RELATED"/>
    <property type="match status" value="1"/>
</dbReference>
<keyword evidence="2" id="KW-0285">Flavoprotein</keyword>
<dbReference type="InterPro" id="IPR046373">
    <property type="entry name" value="Acyl-CoA_Oxase/DH_mid-dom_sf"/>
</dbReference>
<reference evidence="6 7" key="1">
    <citation type="submission" date="2016-11" db="EMBL/GenBank/DDBJ databases">
        <authorList>
            <person name="Jaros S."/>
            <person name="Januszkiewicz K."/>
            <person name="Wedrychowicz H."/>
        </authorList>
    </citation>
    <scope>NUCLEOTIDE SEQUENCE [LARGE SCALE GENOMIC DNA]</scope>
    <source>
        <strain evidence="6 7">DSM 43832</strain>
    </source>
</reference>
<dbReference type="Gene3D" id="2.40.110.10">
    <property type="entry name" value="Butyryl-CoA Dehydrogenase, subunit A, domain 2"/>
    <property type="match status" value="1"/>
</dbReference>
<dbReference type="InterPro" id="IPR009075">
    <property type="entry name" value="AcylCo_DH/oxidase_C"/>
</dbReference>
<feature type="region of interest" description="Disordered" evidence="4">
    <location>
        <begin position="152"/>
        <end position="184"/>
    </location>
</feature>
<gene>
    <name evidence="6" type="ORF">SAMN05443637_103223</name>
</gene>
<dbReference type="Proteomes" id="UP000184363">
    <property type="component" value="Unassembled WGS sequence"/>
</dbReference>
<evidence type="ECO:0000256" key="3">
    <source>
        <dbReference type="ARBA" id="ARBA00022827"/>
    </source>
</evidence>
<dbReference type="GO" id="GO:0003995">
    <property type="term" value="F:acyl-CoA dehydrogenase activity"/>
    <property type="evidence" value="ECO:0007669"/>
    <property type="project" value="TreeGrafter"/>
</dbReference>
<dbReference type="SUPFAM" id="SSF56645">
    <property type="entry name" value="Acyl-CoA dehydrogenase NM domain-like"/>
    <property type="match status" value="1"/>
</dbReference>
<dbReference type="RefSeq" id="WP_268794434.1">
    <property type="nucleotide sequence ID" value="NZ_CALGVN010000032.1"/>
</dbReference>
<feature type="domain" description="Acyl-CoA dehydrogenase/oxidase C-terminal" evidence="5">
    <location>
        <begin position="88"/>
        <end position="152"/>
    </location>
</feature>
<proteinExistence type="inferred from homology"/>
<dbReference type="SUPFAM" id="SSF47203">
    <property type="entry name" value="Acyl-CoA dehydrogenase C-terminal domain-like"/>
    <property type="match status" value="1"/>
</dbReference>
<dbReference type="InterPro" id="IPR036250">
    <property type="entry name" value="AcylCo_DH-like_C"/>
</dbReference>
<name>A0A1M6QBI0_PSETH</name>
<dbReference type="PANTHER" id="PTHR43884">
    <property type="entry name" value="ACYL-COA DEHYDROGENASE"/>
    <property type="match status" value="1"/>
</dbReference>
<organism evidence="6 7">
    <name type="scientific">Pseudonocardia thermophila</name>
    <dbReference type="NCBI Taxonomy" id="1848"/>
    <lineage>
        <taxon>Bacteria</taxon>
        <taxon>Bacillati</taxon>
        <taxon>Actinomycetota</taxon>
        <taxon>Actinomycetes</taxon>
        <taxon>Pseudonocardiales</taxon>
        <taxon>Pseudonocardiaceae</taxon>
        <taxon>Pseudonocardia</taxon>
    </lineage>
</organism>
<evidence type="ECO:0000256" key="2">
    <source>
        <dbReference type="ARBA" id="ARBA00022630"/>
    </source>
</evidence>
<protein>
    <submittedName>
        <fullName evidence="6">Acyl-CoA dehydrogenase, C-terminal domain</fullName>
    </submittedName>
</protein>
<comment type="similarity">
    <text evidence="1">Belongs to the acyl-CoA dehydrogenase family.</text>
</comment>
<evidence type="ECO:0000313" key="6">
    <source>
        <dbReference type="EMBL" id="SHK17654.1"/>
    </source>
</evidence>